<accession>A0A6A5WNH2</accession>
<dbReference type="InterPro" id="IPR027417">
    <property type="entry name" value="P-loop_NTPase"/>
</dbReference>
<protein>
    <recommendedName>
        <fullName evidence="5">Elongator complex protein 5</fullName>
    </recommendedName>
</protein>
<reference evidence="9" key="1">
    <citation type="journal article" date="2020" name="Stud. Mycol.">
        <title>101 Dothideomycetes genomes: a test case for predicting lifestyles and emergence of pathogens.</title>
        <authorList>
            <person name="Haridas S."/>
            <person name="Albert R."/>
            <person name="Binder M."/>
            <person name="Bloem J."/>
            <person name="Labutti K."/>
            <person name="Salamov A."/>
            <person name="Andreopoulos B."/>
            <person name="Baker S."/>
            <person name="Barry K."/>
            <person name="Bills G."/>
            <person name="Bluhm B."/>
            <person name="Cannon C."/>
            <person name="Castanera R."/>
            <person name="Culley D."/>
            <person name="Daum C."/>
            <person name="Ezra D."/>
            <person name="Gonzalez J."/>
            <person name="Henrissat B."/>
            <person name="Kuo A."/>
            <person name="Liang C."/>
            <person name="Lipzen A."/>
            <person name="Lutzoni F."/>
            <person name="Magnuson J."/>
            <person name="Mondo S."/>
            <person name="Nolan M."/>
            <person name="Ohm R."/>
            <person name="Pangilinan J."/>
            <person name="Park H.-J."/>
            <person name="Ramirez L."/>
            <person name="Alfaro M."/>
            <person name="Sun H."/>
            <person name="Tritt A."/>
            <person name="Yoshinaga Y."/>
            <person name="Zwiers L.-H."/>
            <person name="Turgeon B."/>
            <person name="Goodwin S."/>
            <person name="Spatafora J."/>
            <person name="Crous P."/>
            <person name="Grigoriev I."/>
        </authorList>
    </citation>
    <scope>NUCLEOTIDE SEQUENCE</scope>
    <source>
        <strain evidence="9">CBS 123094</strain>
    </source>
</reference>
<keyword evidence="6" id="KW-0963">Cytoplasm</keyword>
<gene>
    <name evidence="9" type="ORF">P154DRAFT_383346</name>
</gene>
<dbReference type="OrthoDB" id="166907at2759"/>
<dbReference type="Pfam" id="PF10483">
    <property type="entry name" value="Elong_Iki1"/>
    <property type="match status" value="1"/>
</dbReference>
<evidence type="ECO:0000313" key="10">
    <source>
        <dbReference type="Proteomes" id="UP000799779"/>
    </source>
</evidence>
<dbReference type="Proteomes" id="UP000799779">
    <property type="component" value="Unassembled WGS sequence"/>
</dbReference>
<dbReference type="UniPathway" id="UPA00988"/>
<evidence type="ECO:0000256" key="7">
    <source>
        <dbReference type="ARBA" id="ARBA00022694"/>
    </source>
</evidence>
<dbReference type="PANTHER" id="PTHR15641">
    <property type="entry name" value="ELONGATOR COMPLEX PROTEIN 5"/>
    <property type="match status" value="1"/>
</dbReference>
<evidence type="ECO:0000256" key="8">
    <source>
        <dbReference type="ARBA" id="ARBA00023242"/>
    </source>
</evidence>
<sequence>QRRAITQMSKILGLRNSTSPFTLIIDDLNQPSYPLVSEFTRRGISRNVNVILVTFHTKERLGNPAIVHIQAWDHDNQTADQILTNLEAALSLYQESLVVVDSLADLLGMRGVDMNTLFNLVAAKYRSNLVGVYHQDMLMNYYPYNPYAPQLLDTLKYVATCILTCKSFAHVLAAKAAKERSLPEPTHGLLQGAEGVVQSMGANDCRGMVMDAEFRRKSGRPETETFYLPAPKVSDYHPPVKEMMIGVLKSEVVVCLDMVELYNSQDTMERIRVAADEMSSTFNLELTEKQKEAREGVVLPYFDAQKGEGGEGGRILYEMGEEDDFDEEEDEI</sequence>
<keyword evidence="10" id="KW-1185">Reference proteome</keyword>
<dbReference type="EMBL" id="ML977577">
    <property type="protein sequence ID" value="KAF2002568.1"/>
    <property type="molecule type" value="Genomic_DNA"/>
</dbReference>
<dbReference type="CDD" id="cd19496">
    <property type="entry name" value="Elp5"/>
    <property type="match status" value="1"/>
</dbReference>
<dbReference type="GO" id="GO:0033588">
    <property type="term" value="C:elongator holoenzyme complex"/>
    <property type="evidence" value="ECO:0007669"/>
    <property type="project" value="InterPro"/>
</dbReference>
<comment type="similarity">
    <text evidence="4">Belongs to the ELP5 family.</text>
</comment>
<dbReference type="AlphaFoldDB" id="A0A6A5WNH2"/>
<feature type="non-terminal residue" evidence="9">
    <location>
        <position position="1"/>
    </location>
</feature>
<dbReference type="GO" id="GO:0005829">
    <property type="term" value="C:cytosol"/>
    <property type="evidence" value="ECO:0007669"/>
    <property type="project" value="TreeGrafter"/>
</dbReference>
<evidence type="ECO:0000256" key="2">
    <source>
        <dbReference type="ARBA" id="ARBA00004496"/>
    </source>
</evidence>
<evidence type="ECO:0000256" key="4">
    <source>
        <dbReference type="ARBA" id="ARBA00009567"/>
    </source>
</evidence>
<organism evidence="9 10">
    <name type="scientific">Amniculicola lignicola CBS 123094</name>
    <dbReference type="NCBI Taxonomy" id="1392246"/>
    <lineage>
        <taxon>Eukaryota</taxon>
        <taxon>Fungi</taxon>
        <taxon>Dikarya</taxon>
        <taxon>Ascomycota</taxon>
        <taxon>Pezizomycotina</taxon>
        <taxon>Dothideomycetes</taxon>
        <taxon>Pleosporomycetidae</taxon>
        <taxon>Pleosporales</taxon>
        <taxon>Amniculicolaceae</taxon>
        <taxon>Amniculicola</taxon>
    </lineage>
</organism>
<dbReference type="GO" id="GO:0005634">
    <property type="term" value="C:nucleus"/>
    <property type="evidence" value="ECO:0007669"/>
    <property type="project" value="UniProtKB-SubCell"/>
</dbReference>
<comment type="subcellular location">
    <subcellularLocation>
        <location evidence="2">Cytoplasm</location>
    </subcellularLocation>
    <subcellularLocation>
        <location evidence="1">Nucleus</location>
    </subcellularLocation>
</comment>
<dbReference type="InterPro" id="IPR019519">
    <property type="entry name" value="Elp5"/>
</dbReference>
<name>A0A6A5WNH2_9PLEO</name>
<feature type="non-terminal residue" evidence="9">
    <location>
        <position position="332"/>
    </location>
</feature>
<dbReference type="GO" id="GO:0002098">
    <property type="term" value="P:tRNA wobble uridine modification"/>
    <property type="evidence" value="ECO:0007669"/>
    <property type="project" value="InterPro"/>
</dbReference>
<evidence type="ECO:0000256" key="6">
    <source>
        <dbReference type="ARBA" id="ARBA00022490"/>
    </source>
</evidence>
<keyword evidence="7" id="KW-0819">tRNA processing</keyword>
<dbReference type="GO" id="GO:0000049">
    <property type="term" value="F:tRNA binding"/>
    <property type="evidence" value="ECO:0007669"/>
    <property type="project" value="TreeGrafter"/>
</dbReference>
<dbReference type="Gene3D" id="3.40.50.300">
    <property type="entry name" value="P-loop containing nucleotide triphosphate hydrolases"/>
    <property type="match status" value="1"/>
</dbReference>
<evidence type="ECO:0000256" key="3">
    <source>
        <dbReference type="ARBA" id="ARBA00005043"/>
    </source>
</evidence>
<evidence type="ECO:0000313" key="9">
    <source>
        <dbReference type="EMBL" id="KAF2002568.1"/>
    </source>
</evidence>
<evidence type="ECO:0000256" key="1">
    <source>
        <dbReference type="ARBA" id="ARBA00004123"/>
    </source>
</evidence>
<keyword evidence="8" id="KW-0539">Nucleus</keyword>
<proteinExistence type="inferred from homology"/>
<comment type="pathway">
    <text evidence="3">tRNA modification; 5-methoxycarbonylmethyl-2-thiouridine-tRNA biosynthesis.</text>
</comment>
<dbReference type="PANTHER" id="PTHR15641:SF1">
    <property type="entry name" value="ELONGATOR COMPLEX PROTEIN 5"/>
    <property type="match status" value="1"/>
</dbReference>
<evidence type="ECO:0000256" key="5">
    <source>
        <dbReference type="ARBA" id="ARBA00020264"/>
    </source>
</evidence>